<sequence length="71" mass="7634">MTDPSVNEIPAERAETRAEPLPEERAAGDVTDRRDEAEQILEESEERIAGALDGNAPADAAEENRASDEGV</sequence>
<feature type="compositionally biased region" description="Basic and acidic residues" evidence="1">
    <location>
        <begin position="62"/>
        <end position="71"/>
    </location>
</feature>
<organism evidence="2 3">
    <name type="scientific">Pseudonocardia oroxyli</name>
    <dbReference type="NCBI Taxonomy" id="366584"/>
    <lineage>
        <taxon>Bacteria</taxon>
        <taxon>Bacillati</taxon>
        <taxon>Actinomycetota</taxon>
        <taxon>Actinomycetes</taxon>
        <taxon>Pseudonocardiales</taxon>
        <taxon>Pseudonocardiaceae</taxon>
        <taxon>Pseudonocardia</taxon>
    </lineage>
</organism>
<name>A0A1G7RNV3_PSEOR</name>
<dbReference type="EMBL" id="FNBE01000009">
    <property type="protein sequence ID" value="SDG12446.1"/>
    <property type="molecule type" value="Genomic_DNA"/>
</dbReference>
<dbReference type="Proteomes" id="UP000198967">
    <property type="component" value="Unassembled WGS sequence"/>
</dbReference>
<reference evidence="2 3" key="1">
    <citation type="submission" date="2016-10" db="EMBL/GenBank/DDBJ databases">
        <authorList>
            <person name="de Groot N.N."/>
        </authorList>
    </citation>
    <scope>NUCLEOTIDE SEQUENCE [LARGE SCALE GENOMIC DNA]</scope>
    <source>
        <strain evidence="2 3">CGMCC 4.3143</strain>
    </source>
</reference>
<proteinExistence type="predicted"/>
<feature type="region of interest" description="Disordered" evidence="1">
    <location>
        <begin position="1"/>
        <end position="71"/>
    </location>
</feature>
<gene>
    <name evidence="2" type="ORF">SAMN05216377_10989</name>
</gene>
<evidence type="ECO:0000313" key="3">
    <source>
        <dbReference type="Proteomes" id="UP000198967"/>
    </source>
</evidence>
<dbReference type="RefSeq" id="WP_093084558.1">
    <property type="nucleotide sequence ID" value="NZ_FNBE01000009.1"/>
</dbReference>
<dbReference type="AlphaFoldDB" id="A0A1G7RNV3"/>
<accession>A0A1G7RNV3</accession>
<dbReference type="STRING" id="366584.SAMN05216377_10989"/>
<evidence type="ECO:0000313" key="2">
    <source>
        <dbReference type="EMBL" id="SDG12446.1"/>
    </source>
</evidence>
<dbReference type="OrthoDB" id="9910653at2"/>
<feature type="compositionally biased region" description="Basic and acidic residues" evidence="1">
    <location>
        <begin position="10"/>
        <end position="37"/>
    </location>
</feature>
<keyword evidence="3" id="KW-1185">Reference proteome</keyword>
<protein>
    <submittedName>
        <fullName evidence="2">Uncharacterized protein</fullName>
    </submittedName>
</protein>
<evidence type="ECO:0000256" key="1">
    <source>
        <dbReference type="SAM" id="MobiDB-lite"/>
    </source>
</evidence>